<dbReference type="InterPro" id="IPR016181">
    <property type="entry name" value="Acyl_CoA_acyltransferase"/>
</dbReference>
<dbReference type="Proteomes" id="UP000183967">
    <property type="component" value="Unassembled WGS sequence"/>
</dbReference>
<dbReference type="GO" id="GO:0016747">
    <property type="term" value="F:acyltransferase activity, transferring groups other than amino-acyl groups"/>
    <property type="evidence" value="ECO:0007669"/>
    <property type="project" value="InterPro"/>
</dbReference>
<dbReference type="SUPFAM" id="SSF55729">
    <property type="entry name" value="Acyl-CoA N-acyltransferases (Nat)"/>
    <property type="match status" value="1"/>
</dbReference>
<dbReference type="AlphaFoldDB" id="A0A1M5R8Q2"/>
<dbReference type="CDD" id="cd04301">
    <property type="entry name" value="NAT_SF"/>
    <property type="match status" value="1"/>
</dbReference>
<proteinExistence type="predicted"/>
<dbReference type="PROSITE" id="PS51186">
    <property type="entry name" value="GNAT"/>
    <property type="match status" value="1"/>
</dbReference>
<evidence type="ECO:0000313" key="3">
    <source>
        <dbReference type="Proteomes" id="UP000183967"/>
    </source>
</evidence>
<keyword evidence="2" id="KW-0012">Acyltransferase</keyword>
<feature type="domain" description="N-acetyltransferase" evidence="1">
    <location>
        <begin position="2"/>
        <end position="149"/>
    </location>
</feature>
<dbReference type="EMBL" id="FQXO01000005">
    <property type="protein sequence ID" value="SHH22416.1"/>
    <property type="molecule type" value="Genomic_DNA"/>
</dbReference>
<evidence type="ECO:0000259" key="1">
    <source>
        <dbReference type="PROSITE" id="PS51186"/>
    </source>
</evidence>
<keyword evidence="3" id="KW-1185">Reference proteome</keyword>
<gene>
    <name evidence="2" type="ORF">SAMN02745135_00105</name>
</gene>
<sequence length="286" mass="32898">MINIRRATEHDKESILSISKTIWDGDDYIPLIVDEWIADRKGEFTVVEVDGEIKGFAKFTVLGPEEYWLEGIRVSSKSRGLGIGKEITKYYIDKAKKKGYKSLALSTYIENYESIKIVEKFGFKRTAAFKSFYKSGKVNLNISNIKRFDRVTRVEEVKHILNSSEIKASNGYLSFDWTFMRITEELVEELINEGSVYVLKEDQNIKSTIILSNKKAKGKGLSISYLSGEGYYLDGINFAFSKYLEGGYDWLLFMCPDIQDIKEAAYKAGFETYGDYQTDVFVYEYI</sequence>
<dbReference type="Gene3D" id="3.40.630.30">
    <property type="match status" value="1"/>
</dbReference>
<protein>
    <submittedName>
        <fullName evidence="2">L-amino acid N-acyltransferase YncA</fullName>
    </submittedName>
</protein>
<dbReference type="RefSeq" id="WP_073194524.1">
    <property type="nucleotide sequence ID" value="NZ_FQXO01000005.1"/>
</dbReference>
<accession>A0A1M5R8Q2</accession>
<reference evidence="3" key="1">
    <citation type="submission" date="2016-11" db="EMBL/GenBank/DDBJ databases">
        <authorList>
            <person name="Varghese N."/>
            <person name="Submissions S."/>
        </authorList>
    </citation>
    <scope>NUCLEOTIDE SEQUENCE [LARGE SCALE GENOMIC DNA]</scope>
    <source>
        <strain evidence="3">DSM 13643</strain>
    </source>
</reference>
<name>A0A1M5R8Q2_9FIRM</name>
<evidence type="ECO:0000313" key="2">
    <source>
        <dbReference type="EMBL" id="SHH22416.1"/>
    </source>
</evidence>
<dbReference type="InterPro" id="IPR000182">
    <property type="entry name" value="GNAT_dom"/>
</dbReference>
<dbReference type="Pfam" id="PF00583">
    <property type="entry name" value="Acetyltransf_1"/>
    <property type="match status" value="1"/>
</dbReference>
<keyword evidence="2" id="KW-0808">Transferase</keyword>
<dbReference type="OrthoDB" id="1949423at2"/>
<organism evidence="2 3">
    <name type="scientific">Caloranaerobacter azorensis DSM 13643</name>
    <dbReference type="NCBI Taxonomy" id="1121264"/>
    <lineage>
        <taxon>Bacteria</taxon>
        <taxon>Bacillati</taxon>
        <taxon>Bacillota</taxon>
        <taxon>Tissierellia</taxon>
        <taxon>Tissierellales</taxon>
        <taxon>Thermohalobacteraceae</taxon>
        <taxon>Caloranaerobacter</taxon>
    </lineage>
</organism>
<dbReference type="PANTHER" id="PTHR47403:SF6">
    <property type="entry name" value="N-ACETYLTRANSFERASE DOMAIN-CONTAINING PROTEIN"/>
    <property type="match status" value="1"/>
</dbReference>
<dbReference type="PANTHER" id="PTHR47403">
    <property type="entry name" value="LOC100145250 PROTEIN"/>
    <property type="match status" value="1"/>
</dbReference>